<evidence type="ECO:0000313" key="3">
    <source>
        <dbReference type="Proteomes" id="UP001565368"/>
    </source>
</evidence>
<evidence type="ECO:0000256" key="1">
    <source>
        <dbReference type="SAM" id="MobiDB-lite"/>
    </source>
</evidence>
<name>A0ABR3Q0W7_9TREE</name>
<sequence>MPNHLLIIWRLQAPISSISSTRRISLIPINLIRSSRLLPASHMIHMRRLITTRHCLIIIPAMEHPRSKHHSRNPSTHTMSRSCRVKDSWTINPSNS</sequence>
<evidence type="ECO:0000313" key="2">
    <source>
        <dbReference type="EMBL" id="KAL1408252.1"/>
    </source>
</evidence>
<proteinExistence type="predicted"/>
<dbReference type="Proteomes" id="UP001565368">
    <property type="component" value="Unassembled WGS sequence"/>
</dbReference>
<keyword evidence="3" id="KW-1185">Reference proteome</keyword>
<dbReference type="RefSeq" id="XP_069208196.1">
    <property type="nucleotide sequence ID" value="XM_069353554.1"/>
</dbReference>
<comment type="caution">
    <text evidence="2">The sequence shown here is derived from an EMBL/GenBank/DDBJ whole genome shotgun (WGS) entry which is preliminary data.</text>
</comment>
<reference evidence="2 3" key="1">
    <citation type="submission" date="2023-08" db="EMBL/GenBank/DDBJ databases">
        <title>Annotated Genome Sequence of Vanrija albida AlHP1.</title>
        <authorList>
            <person name="Herzog R."/>
        </authorList>
    </citation>
    <scope>NUCLEOTIDE SEQUENCE [LARGE SCALE GENOMIC DNA]</scope>
    <source>
        <strain evidence="2 3">AlHP1</strain>
    </source>
</reference>
<gene>
    <name evidence="2" type="ORF">Q8F55_005058</name>
</gene>
<dbReference type="EMBL" id="JBBXJM010000004">
    <property type="protein sequence ID" value="KAL1408252.1"/>
    <property type="molecule type" value="Genomic_DNA"/>
</dbReference>
<dbReference type="GeneID" id="95986101"/>
<protein>
    <submittedName>
        <fullName evidence="2">Uncharacterized protein</fullName>
    </submittedName>
</protein>
<organism evidence="2 3">
    <name type="scientific">Vanrija albida</name>
    <dbReference type="NCBI Taxonomy" id="181172"/>
    <lineage>
        <taxon>Eukaryota</taxon>
        <taxon>Fungi</taxon>
        <taxon>Dikarya</taxon>
        <taxon>Basidiomycota</taxon>
        <taxon>Agaricomycotina</taxon>
        <taxon>Tremellomycetes</taxon>
        <taxon>Trichosporonales</taxon>
        <taxon>Trichosporonaceae</taxon>
        <taxon>Vanrija</taxon>
    </lineage>
</organism>
<feature type="region of interest" description="Disordered" evidence="1">
    <location>
        <begin position="66"/>
        <end position="96"/>
    </location>
</feature>
<accession>A0ABR3Q0W7</accession>